<protein>
    <recommendedName>
        <fullName evidence="3">Arrestin C-terminal-like domain-containing protein</fullName>
    </recommendedName>
</protein>
<feature type="compositionally biased region" description="Basic and acidic residues" evidence="2">
    <location>
        <begin position="1136"/>
        <end position="1147"/>
    </location>
</feature>
<feature type="compositionally biased region" description="Pro residues" evidence="2">
    <location>
        <begin position="321"/>
        <end position="339"/>
    </location>
</feature>
<dbReference type="PANTHER" id="PTHR11188">
    <property type="entry name" value="ARRESTIN DOMAIN CONTAINING PROTEIN"/>
    <property type="match status" value="1"/>
</dbReference>
<comment type="similarity">
    <text evidence="1">Belongs to the arrestin family. PalF/RIM8 subfamily.</text>
</comment>
<dbReference type="SUPFAM" id="SSF81296">
    <property type="entry name" value="E set domains"/>
    <property type="match status" value="1"/>
</dbReference>
<dbReference type="InterPro" id="IPR011021">
    <property type="entry name" value="Arrestin-like_N"/>
</dbReference>
<dbReference type="Gene3D" id="2.60.40.640">
    <property type="match status" value="1"/>
</dbReference>
<feature type="compositionally biased region" description="Basic and acidic residues" evidence="2">
    <location>
        <begin position="811"/>
        <end position="820"/>
    </location>
</feature>
<feature type="compositionally biased region" description="Pro residues" evidence="2">
    <location>
        <begin position="50"/>
        <end position="61"/>
    </location>
</feature>
<feature type="region of interest" description="Disordered" evidence="2">
    <location>
        <begin position="904"/>
        <end position="933"/>
    </location>
</feature>
<evidence type="ECO:0000256" key="1">
    <source>
        <dbReference type="ARBA" id="ARBA00037950"/>
    </source>
</evidence>
<dbReference type="Proteomes" id="UP001287286">
    <property type="component" value="Unassembled WGS sequence"/>
</dbReference>
<dbReference type="InterPro" id="IPR050357">
    <property type="entry name" value="Arrestin_domain-protein"/>
</dbReference>
<feature type="region of interest" description="Disordered" evidence="2">
    <location>
        <begin position="669"/>
        <end position="715"/>
    </location>
</feature>
<feature type="compositionally biased region" description="Polar residues" evidence="2">
    <location>
        <begin position="388"/>
        <end position="400"/>
    </location>
</feature>
<accession>A0ABR0BVU3</accession>
<feature type="compositionally biased region" description="Pro residues" evidence="2">
    <location>
        <begin position="442"/>
        <end position="453"/>
    </location>
</feature>
<feature type="compositionally biased region" description="Low complexity" evidence="2">
    <location>
        <begin position="412"/>
        <end position="441"/>
    </location>
</feature>
<feature type="compositionally biased region" description="Low complexity" evidence="2">
    <location>
        <begin position="247"/>
        <end position="265"/>
    </location>
</feature>
<dbReference type="InterPro" id="IPR011022">
    <property type="entry name" value="Arrestin_C-like"/>
</dbReference>
<feature type="compositionally biased region" description="Low complexity" evidence="2">
    <location>
        <begin position="821"/>
        <end position="830"/>
    </location>
</feature>
<sequence length="1218" mass="130077">MPKLIPPLIYTCLFELSHTRDRAPIPQKTGGGTTGGTGAQAFSWRHRAVPRPPSFTPPPCKSLPGKRGEKEWAVASLGKTWSSRQTWRAFCSVPRGFVSSPTYWKYRAGMAGADLMQCFSTLRSFIVRNRQLDPYQRSVPACRLLAISAATPPPPQPACIQASVLVLVSSRSRLTSLASFAAAVCPIHPCTQFGYAQPQRRGHESRRTDPSLHLGQSSVCLGALGRSTVAQRHPPRPAPWSSHPRGRPAAAAVASASLRSLALLPERQVDRPDQTRPPPPTTTTACSAQFPPNPPPRSLNRTSILDGAQKARGSSLASIAHPPPSLPRPRVLPPAPPSRCHPLLSLPRTEASRAVAAPGHPEVLPRRGPTAMPSPSPSSPAGRRAQRPGSTRLSTSTSSPDLPVAADAVPRPGDSSPSSSQPNGNGASDSSSSPRHSSSSARPPPPPATPPAARPSLFSRLSLPLPLRNRNRNLVDFHIRCDEPYKKYCAGDSVRGVVVLALVKPLRITHLVVSLHGYVRVLKDPASAAKAHLAPALASNGPSNRPQYHGNGLASLFQDEQVLSGEGRIDTGRYEFGFELVFPDKELPSSIDFERGTISYMITATLTRPTTIAPTTTCDRRVTLSQLIDIGLLPPPRPRAIFLEPISKRSRRKKAAAVEKSTSTISEVNDVASEADSVDRSVAADDTAREGQADHRSQIPSDMRSEISGESGRSASTAVSRLDLAQLSQVGSAMTPAAKQQVVDDKTITATITLIKGGCLPGDSVSVKIMVQHIKRVKSMTGVIVTLFRQGKMDTSPSPAAFRDSGIGESRGGDKDEMYPRSRTGLGGLSLSSTSSTSMFRKDLDQNAAPLIIDPVSLQASVTVSVRVPDDAFPTIKGVPGDMISFKYQVEVVVDLGGRLASQLQGGQSTSRLGPYGYGSSDQASNTYGPRRPVNIADTAQLRREKGVISVSMETVVGSMDSSRIRKPLTRPPETRAIRIAESDDEEVIRPEAPHHDEASPSYFETNGQLPPNGYQTAPRTGQPSYQDATHHGPLSHTNGYHTTAAPSYVPPPEVPSEHGMSEKERIRQAETRLLPSQPPASATAGPSSAPAEDDIYDAEDTPRIQAMEPSAPSNEDAEAGPSAPTEEEMNVTQPAEDKQELERQRLMNEASAPPEFPDDADGRGASSSSQSAPQDAEPSAPVLNEDEDDYPGYGVGAGPSAPRSATSDAEQLPAYER</sequence>
<feature type="region of interest" description="Disordered" evidence="2">
    <location>
        <begin position="795"/>
        <end position="830"/>
    </location>
</feature>
<feature type="compositionally biased region" description="Low complexity" evidence="2">
    <location>
        <begin position="1164"/>
        <end position="1182"/>
    </location>
</feature>
<feature type="compositionally biased region" description="Low complexity" evidence="2">
    <location>
        <begin position="1080"/>
        <end position="1091"/>
    </location>
</feature>
<dbReference type="InterPro" id="IPR014756">
    <property type="entry name" value="Ig_E-set"/>
</dbReference>
<organism evidence="4 5">
    <name type="scientific">Purpureocillium lilacinum</name>
    <name type="common">Paecilomyces lilacinus</name>
    <dbReference type="NCBI Taxonomy" id="33203"/>
    <lineage>
        <taxon>Eukaryota</taxon>
        <taxon>Fungi</taxon>
        <taxon>Dikarya</taxon>
        <taxon>Ascomycota</taxon>
        <taxon>Pezizomycotina</taxon>
        <taxon>Sordariomycetes</taxon>
        <taxon>Hypocreomycetidae</taxon>
        <taxon>Hypocreales</taxon>
        <taxon>Ophiocordycipitaceae</taxon>
        <taxon>Purpureocillium</taxon>
    </lineage>
</organism>
<feature type="compositionally biased region" description="Basic and acidic residues" evidence="2">
    <location>
        <begin position="1056"/>
        <end position="1071"/>
    </location>
</feature>
<feature type="region of interest" description="Disordered" evidence="2">
    <location>
        <begin position="964"/>
        <end position="1218"/>
    </location>
</feature>
<gene>
    <name evidence="4" type="ORF">Purlil1_7584</name>
</gene>
<reference evidence="4 5" key="1">
    <citation type="journal article" date="2024" name="Microbiol. Resour. Announc.">
        <title>Genome annotations for the ascomycete fungi Trichoderma harzianum, Trichoderma aggressivum, and Purpureocillium lilacinum.</title>
        <authorList>
            <person name="Beijen E.P.W."/>
            <person name="Ohm R.A."/>
        </authorList>
    </citation>
    <scope>NUCLEOTIDE SEQUENCE [LARGE SCALE GENOMIC DNA]</scope>
    <source>
        <strain evidence="4 5">CBS 150709</strain>
    </source>
</reference>
<feature type="compositionally biased region" description="Polar residues" evidence="2">
    <location>
        <begin position="1003"/>
        <end position="1028"/>
    </location>
</feature>
<comment type="caution">
    <text evidence="4">The sequence shown here is derived from an EMBL/GenBank/DDBJ whole genome shotgun (WGS) entry which is preliminary data.</text>
</comment>
<evidence type="ECO:0000313" key="4">
    <source>
        <dbReference type="EMBL" id="KAK4088105.1"/>
    </source>
</evidence>
<evidence type="ECO:0000256" key="2">
    <source>
        <dbReference type="SAM" id="MobiDB-lite"/>
    </source>
</evidence>
<feature type="region of interest" description="Disordered" evidence="2">
    <location>
        <begin position="48"/>
        <end position="67"/>
    </location>
</feature>
<dbReference type="PANTHER" id="PTHR11188:SF161">
    <property type="entry name" value="PH-RESPONSE REGULATOR PROTEIN PALF_RIM8"/>
    <property type="match status" value="1"/>
</dbReference>
<dbReference type="EMBL" id="JAWRVI010000027">
    <property type="protein sequence ID" value="KAK4088105.1"/>
    <property type="molecule type" value="Genomic_DNA"/>
</dbReference>
<dbReference type="InterPro" id="IPR014752">
    <property type="entry name" value="Arrestin-like_C"/>
</dbReference>
<feature type="compositionally biased region" description="Basic and acidic residues" evidence="2">
    <location>
        <begin position="677"/>
        <end position="707"/>
    </location>
</feature>
<keyword evidence="5" id="KW-1185">Reference proteome</keyword>
<feature type="compositionally biased region" description="Basic and acidic residues" evidence="2">
    <location>
        <begin position="973"/>
        <end position="999"/>
    </location>
</feature>
<feature type="region of interest" description="Disordered" evidence="2">
    <location>
        <begin position="230"/>
        <end position="456"/>
    </location>
</feature>
<evidence type="ECO:0000313" key="5">
    <source>
        <dbReference type="Proteomes" id="UP001287286"/>
    </source>
</evidence>
<proteinExistence type="inferred from homology"/>
<dbReference type="SMART" id="SM01017">
    <property type="entry name" value="Arrestin_C"/>
    <property type="match status" value="1"/>
</dbReference>
<dbReference type="Pfam" id="PF00339">
    <property type="entry name" value="Arrestin_N"/>
    <property type="match status" value="1"/>
</dbReference>
<feature type="domain" description="Arrestin C-terminal-like" evidence="3">
    <location>
        <begin position="744"/>
        <end position="906"/>
    </location>
</feature>
<evidence type="ECO:0000259" key="3">
    <source>
        <dbReference type="SMART" id="SM01017"/>
    </source>
</evidence>
<name>A0ABR0BVU3_PURLI</name>